<dbReference type="Gene3D" id="3.40.630.30">
    <property type="match status" value="1"/>
</dbReference>
<dbReference type="PANTHER" id="PTHR43233:SF1">
    <property type="entry name" value="FAMILY N-ACETYLTRANSFERASE, PUTATIVE (AFU_ORTHOLOGUE AFUA_6G03350)-RELATED"/>
    <property type="match status" value="1"/>
</dbReference>
<dbReference type="PATRIC" id="fig|1705561.3.peg.1015"/>
<gene>
    <name evidence="2" type="ORF">AMS66_06470</name>
</gene>
<dbReference type="CDD" id="cd04301">
    <property type="entry name" value="NAT_SF"/>
    <property type="match status" value="1"/>
</dbReference>
<reference evidence="2 3" key="1">
    <citation type="submission" date="2015-08" db="EMBL/GenBank/DDBJ databases">
        <title>Draft genome sequence of cellulolytic and xylanolytic Paenibacillus sp. A59, isolated from a decaying forest soil from Patagonia, Argentina.</title>
        <authorList>
            <person name="Ghio S."/>
            <person name="Caceres A.M."/>
            <person name="Talia P."/>
            <person name="Grasso D."/>
            <person name="Campos E."/>
        </authorList>
    </citation>
    <scope>NUCLEOTIDE SEQUENCE [LARGE SCALE GENOMIC DNA]</scope>
    <source>
        <strain evidence="2 3">A59</strain>
    </source>
</reference>
<dbReference type="RefSeq" id="WP_053780008.1">
    <property type="nucleotide sequence ID" value="NZ_LITU01000040.1"/>
</dbReference>
<protein>
    <recommendedName>
        <fullName evidence="1">N-acetyltransferase domain-containing protein</fullName>
    </recommendedName>
</protein>
<dbReference type="InterPro" id="IPR000182">
    <property type="entry name" value="GNAT_dom"/>
</dbReference>
<dbReference type="PANTHER" id="PTHR43233">
    <property type="entry name" value="FAMILY N-ACETYLTRANSFERASE, PUTATIVE (AFU_ORTHOLOGUE AFUA_6G03350)-RELATED"/>
    <property type="match status" value="1"/>
</dbReference>
<comment type="caution">
    <text evidence="2">The sequence shown here is derived from an EMBL/GenBank/DDBJ whole genome shotgun (WGS) entry which is preliminary data.</text>
</comment>
<proteinExistence type="predicted"/>
<dbReference type="EMBL" id="LITU01000040">
    <property type="protein sequence ID" value="KOY17418.1"/>
    <property type="molecule type" value="Genomic_DNA"/>
</dbReference>
<dbReference type="OrthoDB" id="9775804at2"/>
<dbReference type="InterPro" id="IPR016181">
    <property type="entry name" value="Acyl_CoA_acyltransferase"/>
</dbReference>
<dbReference type="PROSITE" id="PS51186">
    <property type="entry name" value="GNAT"/>
    <property type="match status" value="1"/>
</dbReference>
<keyword evidence="3" id="KW-1185">Reference proteome</keyword>
<evidence type="ECO:0000313" key="3">
    <source>
        <dbReference type="Proteomes" id="UP000037688"/>
    </source>
</evidence>
<sequence length="133" mass="15245">MVTVKLHTEKAILQSELRGLYEDAGWWPNRDENGILKLLVSGVAVGAWKDDILVGFCRSISDGIYRAYVEDVVVLSTYRNKGIGELMVKRLLDELKDIDVISLFCTEDLDGFYELSGFKRTKQIVMHYKNQRI</sequence>
<dbReference type="GO" id="GO:0016747">
    <property type="term" value="F:acyltransferase activity, transferring groups other than amino-acyl groups"/>
    <property type="evidence" value="ECO:0007669"/>
    <property type="project" value="InterPro"/>
</dbReference>
<evidence type="ECO:0000313" key="2">
    <source>
        <dbReference type="EMBL" id="KOY17418.1"/>
    </source>
</evidence>
<organism evidence="2 3">
    <name type="scientific">Paenibacillus xylanivorans</name>
    <dbReference type="NCBI Taxonomy" id="1705561"/>
    <lineage>
        <taxon>Bacteria</taxon>
        <taxon>Bacillati</taxon>
        <taxon>Bacillota</taxon>
        <taxon>Bacilli</taxon>
        <taxon>Bacillales</taxon>
        <taxon>Paenibacillaceae</taxon>
        <taxon>Paenibacillus</taxon>
    </lineage>
</organism>
<name>A0A0M9BR73_9BACL</name>
<evidence type="ECO:0000259" key="1">
    <source>
        <dbReference type="PROSITE" id="PS51186"/>
    </source>
</evidence>
<accession>A0A0M9BR73</accession>
<feature type="domain" description="N-acetyltransferase" evidence="1">
    <location>
        <begin position="1"/>
        <end position="133"/>
    </location>
</feature>
<dbReference type="InterPro" id="IPR053144">
    <property type="entry name" value="Acetyltransferase_Butenolide"/>
</dbReference>
<dbReference type="SUPFAM" id="SSF55729">
    <property type="entry name" value="Acyl-CoA N-acyltransferases (Nat)"/>
    <property type="match status" value="1"/>
</dbReference>
<dbReference type="AlphaFoldDB" id="A0A0M9BR73"/>
<dbReference type="Pfam" id="PF00583">
    <property type="entry name" value="Acetyltransf_1"/>
    <property type="match status" value="1"/>
</dbReference>
<dbReference type="Proteomes" id="UP000037688">
    <property type="component" value="Unassembled WGS sequence"/>
</dbReference>